<keyword evidence="5" id="KW-0460">Magnesium</keyword>
<proteinExistence type="inferred from homology"/>
<comment type="cofactor">
    <cofactor evidence="1">
        <name>Mg(2+)</name>
        <dbReference type="ChEBI" id="CHEBI:18420"/>
    </cofactor>
</comment>
<comment type="caution">
    <text evidence="7">The sequence shown here is derived from an EMBL/GenBank/DDBJ whole genome shotgun (WGS) entry which is preliminary data.</text>
</comment>
<dbReference type="EMBL" id="AAXF02000036">
    <property type="protein sequence ID" value="EDO13602.1"/>
    <property type="molecule type" value="Genomic_DNA"/>
</dbReference>
<sequence>MERLLSAASFYSLIFLFIMFTASQLLDKINNHISEIQFTRTPKGLYEPIEYILSLGGKRIRPVLMLMGYNLYREDVASIYDPATAIEVYHNHTLLHDDLMDRSDVRRGKPTVHKVWNDNTAVLSGDAMLILAFRYMTGCPPEHLKEVMDLFSLTTLEICEGQQLDMEFESRCDVTEDEYIEMIRLKTAVLLAGSLKIGAILAGATAEDAENLYNFGMHIGVAFQLQDDLLDVYGDPEVFGKKIGGDILCNKKTYMLIKALNRADEKQHAELNRWLNAEAFQPSEKIEAVTEIYNQLNIRNICESKMREYYTFAMESLAAVAVAEDRKKELKNLVKLLMYREM</sequence>
<dbReference type="GO" id="GO:0004659">
    <property type="term" value="F:prenyltransferase activity"/>
    <property type="evidence" value="ECO:0007669"/>
    <property type="project" value="InterPro"/>
</dbReference>
<dbReference type="InterPro" id="IPR008949">
    <property type="entry name" value="Isoprenoid_synthase_dom_sf"/>
</dbReference>
<reference evidence="8" key="2">
    <citation type="submission" date="2007-04" db="EMBL/GenBank/DDBJ databases">
        <title>Draft genome sequence of Bacteroides ovatus (ATCC 8483).</title>
        <authorList>
            <person name="Sudarsanam P."/>
            <person name="Ley R."/>
            <person name="Guruge J."/>
            <person name="Turnbaugh P.J."/>
            <person name="Mahowald M."/>
            <person name="Liep D."/>
            <person name="Gordon J."/>
        </authorList>
    </citation>
    <scope>NUCLEOTIDE SEQUENCE [LARGE SCALE GENOMIC DNA]</scope>
    <source>
        <strain evidence="8">ATCC 8483 / DSM 1896 / JCM 5824 / BCRC 10623 / CCUG 4943 / NCTC 11153</strain>
    </source>
</reference>
<dbReference type="GO" id="GO:0046872">
    <property type="term" value="F:metal ion binding"/>
    <property type="evidence" value="ECO:0007669"/>
    <property type="project" value="UniProtKB-KW"/>
</dbReference>
<dbReference type="GO" id="GO:0008299">
    <property type="term" value="P:isoprenoid biosynthetic process"/>
    <property type="evidence" value="ECO:0007669"/>
    <property type="project" value="InterPro"/>
</dbReference>
<dbReference type="InterPro" id="IPR000092">
    <property type="entry name" value="Polyprenyl_synt"/>
</dbReference>
<dbReference type="PROSITE" id="PS00723">
    <property type="entry name" value="POLYPRENYL_SYNTHASE_1"/>
    <property type="match status" value="1"/>
</dbReference>
<dbReference type="PANTHER" id="PTHR12001">
    <property type="entry name" value="GERANYLGERANYL PYROPHOSPHATE SYNTHASE"/>
    <property type="match status" value="1"/>
</dbReference>
<evidence type="ECO:0000256" key="3">
    <source>
        <dbReference type="ARBA" id="ARBA00022679"/>
    </source>
</evidence>
<evidence type="ECO:0000256" key="1">
    <source>
        <dbReference type="ARBA" id="ARBA00001946"/>
    </source>
</evidence>
<dbReference type="AlphaFoldDB" id="A0AAN3ABM8"/>
<protein>
    <submittedName>
        <fullName evidence="7">Polyprenyl synthetase</fullName>
    </submittedName>
</protein>
<dbReference type="CDD" id="cd00685">
    <property type="entry name" value="Trans_IPPS_HT"/>
    <property type="match status" value="1"/>
</dbReference>
<gene>
    <name evidence="7" type="ORF">BACOVA_00644</name>
</gene>
<dbReference type="Proteomes" id="UP000005475">
    <property type="component" value="Unassembled WGS sequence"/>
</dbReference>
<keyword evidence="3 6" id="KW-0808">Transferase</keyword>
<reference evidence="7 8" key="1">
    <citation type="submission" date="2007-03" db="EMBL/GenBank/DDBJ databases">
        <authorList>
            <person name="Fulton L."/>
            <person name="Clifton S."/>
            <person name="Fulton B."/>
            <person name="Xu J."/>
            <person name="Minx P."/>
            <person name="Pepin K.H."/>
            <person name="Johnson M."/>
            <person name="Thiruvilangam P."/>
            <person name="Bhonagiri V."/>
            <person name="Nash W.E."/>
            <person name="Mardis E.R."/>
            <person name="Wilson R.K."/>
        </authorList>
    </citation>
    <scope>NUCLEOTIDE SEQUENCE [LARGE SCALE GENOMIC DNA]</scope>
    <source>
        <strain evidence="8">ATCC 8483 / DSM 1896 / JCM 5824 / BCRC 10623 / CCUG 4943 / NCTC 11153</strain>
    </source>
</reference>
<comment type="similarity">
    <text evidence="2 6">Belongs to the FPP/GGPP synthase family.</text>
</comment>
<organism evidence="7 8">
    <name type="scientific">Bacteroides ovatus (strain ATCC 8483 / DSM 1896 / JCM 5824 / BCRC 10623 / CCUG 4943 / NCTC 11153)</name>
    <dbReference type="NCBI Taxonomy" id="411476"/>
    <lineage>
        <taxon>Bacteria</taxon>
        <taxon>Pseudomonadati</taxon>
        <taxon>Bacteroidota</taxon>
        <taxon>Bacteroidia</taxon>
        <taxon>Bacteroidales</taxon>
        <taxon>Bacteroidaceae</taxon>
        <taxon>Bacteroides</taxon>
    </lineage>
</organism>
<dbReference type="Gene3D" id="1.10.600.10">
    <property type="entry name" value="Farnesyl Diphosphate Synthase"/>
    <property type="match status" value="1"/>
</dbReference>
<evidence type="ECO:0000313" key="7">
    <source>
        <dbReference type="EMBL" id="EDO13602.1"/>
    </source>
</evidence>
<dbReference type="SFLD" id="SFLDS00005">
    <property type="entry name" value="Isoprenoid_Synthase_Type_I"/>
    <property type="match status" value="1"/>
</dbReference>
<evidence type="ECO:0000313" key="8">
    <source>
        <dbReference type="Proteomes" id="UP000005475"/>
    </source>
</evidence>
<name>A0AAN3ABM8_BACO1</name>
<dbReference type="InterPro" id="IPR033749">
    <property type="entry name" value="Polyprenyl_synt_CS"/>
</dbReference>
<dbReference type="SUPFAM" id="SSF48576">
    <property type="entry name" value="Terpenoid synthases"/>
    <property type="match status" value="1"/>
</dbReference>
<dbReference type="Pfam" id="PF00348">
    <property type="entry name" value="polyprenyl_synt"/>
    <property type="match status" value="1"/>
</dbReference>
<evidence type="ECO:0000256" key="6">
    <source>
        <dbReference type="RuleBase" id="RU004466"/>
    </source>
</evidence>
<evidence type="ECO:0000256" key="2">
    <source>
        <dbReference type="ARBA" id="ARBA00006706"/>
    </source>
</evidence>
<accession>A0AAN3ABM8</accession>
<keyword evidence="4" id="KW-0479">Metal-binding</keyword>
<dbReference type="SFLD" id="SFLDG01017">
    <property type="entry name" value="Polyprenyl_Transferase_Like"/>
    <property type="match status" value="1"/>
</dbReference>
<evidence type="ECO:0000256" key="5">
    <source>
        <dbReference type="ARBA" id="ARBA00022842"/>
    </source>
</evidence>
<evidence type="ECO:0000256" key="4">
    <source>
        <dbReference type="ARBA" id="ARBA00022723"/>
    </source>
</evidence>
<dbReference type="PANTHER" id="PTHR12001:SF85">
    <property type="entry name" value="SHORT CHAIN ISOPRENYL DIPHOSPHATE SYNTHASE"/>
    <property type="match status" value="1"/>
</dbReference>
<dbReference type="PROSITE" id="PS00444">
    <property type="entry name" value="POLYPRENYL_SYNTHASE_2"/>
    <property type="match status" value="1"/>
</dbReference>